<reference evidence="9" key="1">
    <citation type="submission" date="2021-02" db="EMBL/GenBank/DDBJ databases">
        <title>Natronoglycomyces albus gen. nov., sp. nov, a haloalkaliphilic actinobacterium from a soda solonchak soil.</title>
        <authorList>
            <person name="Sorokin D.Y."/>
            <person name="Khijniak T.V."/>
            <person name="Zakharycheva A.P."/>
            <person name="Boueva O.V."/>
            <person name="Ariskina E.V."/>
            <person name="Hahnke R.L."/>
            <person name="Bunk B."/>
            <person name="Sproer C."/>
            <person name="Schumann P."/>
            <person name="Evtushenko L.I."/>
            <person name="Kublanov I.V."/>
        </authorList>
    </citation>
    <scope>NUCLEOTIDE SEQUENCE</scope>
    <source>
        <strain evidence="9">DSM 106290</strain>
    </source>
</reference>
<feature type="transmembrane region" description="Helical" evidence="7">
    <location>
        <begin position="43"/>
        <end position="68"/>
    </location>
</feature>
<keyword evidence="10" id="KW-1185">Reference proteome</keyword>
<feature type="transmembrane region" description="Helical" evidence="7">
    <location>
        <begin position="105"/>
        <end position="125"/>
    </location>
</feature>
<gene>
    <name evidence="9" type="ORF">JQS30_07290</name>
</gene>
<dbReference type="InterPro" id="IPR036259">
    <property type="entry name" value="MFS_trans_sf"/>
</dbReference>
<evidence type="ECO:0000313" key="9">
    <source>
        <dbReference type="EMBL" id="QSB06690.1"/>
    </source>
</evidence>
<keyword evidence="5 7" id="KW-1133">Transmembrane helix</keyword>
<organism evidence="9 10">
    <name type="scientific">Natronoglycomyces albus</name>
    <dbReference type="NCBI Taxonomy" id="2811108"/>
    <lineage>
        <taxon>Bacteria</taxon>
        <taxon>Bacillati</taxon>
        <taxon>Actinomycetota</taxon>
        <taxon>Actinomycetes</taxon>
        <taxon>Glycomycetales</taxon>
        <taxon>Glycomycetaceae</taxon>
        <taxon>Natronoglycomyces</taxon>
    </lineage>
</organism>
<keyword evidence="2" id="KW-0813">Transport</keyword>
<feature type="transmembrane region" description="Helical" evidence="7">
    <location>
        <begin position="18"/>
        <end position="37"/>
    </location>
</feature>
<feature type="transmembrane region" description="Helical" evidence="7">
    <location>
        <begin position="210"/>
        <end position="230"/>
    </location>
</feature>
<dbReference type="RefSeq" id="WP_213172701.1">
    <property type="nucleotide sequence ID" value="NZ_CP070496.1"/>
</dbReference>
<evidence type="ECO:0000256" key="6">
    <source>
        <dbReference type="ARBA" id="ARBA00023136"/>
    </source>
</evidence>
<protein>
    <submittedName>
        <fullName evidence="9">MFS transporter</fullName>
    </submittedName>
</protein>
<dbReference type="AlphaFoldDB" id="A0A895XWU2"/>
<name>A0A895XWU2_9ACTN</name>
<feature type="transmembrane region" description="Helical" evidence="7">
    <location>
        <begin position="170"/>
        <end position="189"/>
    </location>
</feature>
<dbReference type="SUPFAM" id="SSF103473">
    <property type="entry name" value="MFS general substrate transporter"/>
    <property type="match status" value="1"/>
</dbReference>
<evidence type="ECO:0000259" key="8">
    <source>
        <dbReference type="PROSITE" id="PS50850"/>
    </source>
</evidence>
<accession>A0A895XWU2</accession>
<feature type="transmembrane region" description="Helical" evidence="7">
    <location>
        <begin position="281"/>
        <end position="314"/>
    </location>
</feature>
<dbReference type="PANTHER" id="PTHR23517">
    <property type="entry name" value="RESISTANCE PROTEIN MDTM, PUTATIVE-RELATED-RELATED"/>
    <property type="match status" value="1"/>
</dbReference>
<dbReference type="InterPro" id="IPR050171">
    <property type="entry name" value="MFS_Transporters"/>
</dbReference>
<dbReference type="GO" id="GO:0022857">
    <property type="term" value="F:transmembrane transporter activity"/>
    <property type="evidence" value="ECO:0007669"/>
    <property type="project" value="InterPro"/>
</dbReference>
<dbReference type="Gene3D" id="1.20.1250.20">
    <property type="entry name" value="MFS general substrate transporter like domains"/>
    <property type="match status" value="2"/>
</dbReference>
<dbReference type="CDD" id="cd17325">
    <property type="entry name" value="MFS_MdtG_SLC18_like"/>
    <property type="match status" value="1"/>
</dbReference>
<feature type="transmembrane region" description="Helical" evidence="7">
    <location>
        <begin position="146"/>
        <end position="164"/>
    </location>
</feature>
<evidence type="ECO:0000313" key="10">
    <source>
        <dbReference type="Proteomes" id="UP000662939"/>
    </source>
</evidence>
<dbReference type="GO" id="GO:0005886">
    <property type="term" value="C:plasma membrane"/>
    <property type="evidence" value="ECO:0007669"/>
    <property type="project" value="UniProtKB-SubCell"/>
</dbReference>
<feature type="transmembrane region" description="Helical" evidence="7">
    <location>
        <begin position="250"/>
        <end position="269"/>
    </location>
</feature>
<dbReference type="Pfam" id="PF07690">
    <property type="entry name" value="MFS_1"/>
    <property type="match status" value="2"/>
</dbReference>
<feature type="domain" description="Major facilitator superfamily (MFS) profile" evidence="8">
    <location>
        <begin position="14"/>
        <end position="395"/>
    </location>
</feature>
<evidence type="ECO:0000256" key="5">
    <source>
        <dbReference type="ARBA" id="ARBA00022989"/>
    </source>
</evidence>
<dbReference type="InterPro" id="IPR020846">
    <property type="entry name" value="MFS_dom"/>
</dbReference>
<keyword evidence="3" id="KW-1003">Cell membrane</keyword>
<sequence length="395" mass="40497">MTTLAPPEFRLRTLIPSIYIPAVLFGVGQGAIAPIIALSARDLGASVGLAGLIVALSGIGQLIGDLPAGAFAARMGERRAMLCAVVLVCVALTICILATEVWMLGAAIATLGFASAMWGIARHTFLSEVVPYRMRARAMSSLGGTHRIGMFIGPFLGAGAMALLGTDGAYWVHLVAAVAAGLLVASIRVPHHQQAGGPNGKSNGLKTFAVLRQHLHVFGTLGVGVLMVGAVRACRQVAIPLWADHIGLDATTTSLIFGISGAVDMLLFYPAGKAMDRFGRVWVAVPCMSIMAAAYVLIPLTTSAGTLLAVAILLGFGNGMGSGIVLTLGADASPENGRAQFLGGWRLCADAGNASGPVLVSSFTFVATLGVGIWAVAGLGLLGAAALGRWIPRHD</sequence>
<evidence type="ECO:0000256" key="3">
    <source>
        <dbReference type="ARBA" id="ARBA00022475"/>
    </source>
</evidence>
<evidence type="ECO:0000256" key="7">
    <source>
        <dbReference type="SAM" id="Phobius"/>
    </source>
</evidence>
<dbReference type="PROSITE" id="PS50850">
    <property type="entry name" value="MFS"/>
    <property type="match status" value="1"/>
</dbReference>
<dbReference type="EMBL" id="CP070496">
    <property type="protein sequence ID" value="QSB06690.1"/>
    <property type="molecule type" value="Genomic_DNA"/>
</dbReference>
<proteinExistence type="predicted"/>
<keyword evidence="4 7" id="KW-0812">Transmembrane</keyword>
<dbReference type="PANTHER" id="PTHR23517:SF3">
    <property type="entry name" value="INTEGRAL MEMBRANE TRANSPORT PROTEIN"/>
    <property type="match status" value="1"/>
</dbReference>
<feature type="transmembrane region" description="Helical" evidence="7">
    <location>
        <begin position="80"/>
        <end position="99"/>
    </location>
</feature>
<dbReference type="InterPro" id="IPR011701">
    <property type="entry name" value="MFS"/>
</dbReference>
<keyword evidence="6 7" id="KW-0472">Membrane</keyword>
<evidence type="ECO:0000256" key="4">
    <source>
        <dbReference type="ARBA" id="ARBA00022692"/>
    </source>
</evidence>
<dbReference type="Proteomes" id="UP000662939">
    <property type="component" value="Chromosome"/>
</dbReference>
<dbReference type="KEGG" id="nav:JQS30_07290"/>
<evidence type="ECO:0000256" key="2">
    <source>
        <dbReference type="ARBA" id="ARBA00022448"/>
    </source>
</evidence>
<comment type="subcellular location">
    <subcellularLocation>
        <location evidence="1">Cell membrane</location>
        <topology evidence="1">Multi-pass membrane protein</topology>
    </subcellularLocation>
</comment>
<evidence type="ECO:0000256" key="1">
    <source>
        <dbReference type="ARBA" id="ARBA00004651"/>
    </source>
</evidence>
<feature type="transmembrane region" description="Helical" evidence="7">
    <location>
        <begin position="363"/>
        <end position="387"/>
    </location>
</feature>